<reference evidence="3" key="1">
    <citation type="journal article" date="2021" name="Mol. Ecol. Resour.">
        <title>Apolygus lucorum genome provides insights into omnivorousness and mesophyll feeding.</title>
        <authorList>
            <person name="Liu Y."/>
            <person name="Liu H."/>
            <person name="Wang H."/>
            <person name="Huang T."/>
            <person name="Liu B."/>
            <person name="Yang B."/>
            <person name="Yin L."/>
            <person name="Li B."/>
            <person name="Zhang Y."/>
            <person name="Zhang S."/>
            <person name="Jiang F."/>
            <person name="Zhang X."/>
            <person name="Ren Y."/>
            <person name="Wang B."/>
            <person name="Wang S."/>
            <person name="Lu Y."/>
            <person name="Wu K."/>
            <person name="Fan W."/>
            <person name="Wang G."/>
        </authorList>
    </citation>
    <scope>NUCLEOTIDE SEQUENCE</scope>
    <source>
        <strain evidence="3">12Hb</strain>
    </source>
</reference>
<keyword evidence="4" id="KW-1185">Reference proteome</keyword>
<comment type="caution">
    <text evidence="3">The sequence shown here is derived from an EMBL/GenBank/DDBJ whole genome shotgun (WGS) entry which is preliminary data.</text>
</comment>
<dbReference type="OrthoDB" id="1667587at2759"/>
<accession>A0A8S9WUS0</accession>
<dbReference type="SUPFAM" id="SSF63829">
    <property type="entry name" value="Calcium-dependent phosphotriesterase"/>
    <property type="match status" value="1"/>
</dbReference>
<keyword evidence="2" id="KW-0677">Repeat</keyword>
<dbReference type="AlphaFoldDB" id="A0A8S9WUS0"/>
<dbReference type="Pfam" id="PF21032">
    <property type="entry name" value="PROPPIN"/>
    <property type="match status" value="1"/>
</dbReference>
<evidence type="ECO:0000256" key="1">
    <source>
        <dbReference type="ARBA" id="ARBA00022574"/>
    </source>
</evidence>
<dbReference type="EMBL" id="WIXP02000013">
    <property type="protein sequence ID" value="KAF6200453.1"/>
    <property type="molecule type" value="Genomic_DNA"/>
</dbReference>
<organism evidence="3 4">
    <name type="scientific">Apolygus lucorum</name>
    <name type="common">Small green plant bug</name>
    <name type="synonym">Lygocoris lucorum</name>
    <dbReference type="NCBI Taxonomy" id="248454"/>
    <lineage>
        <taxon>Eukaryota</taxon>
        <taxon>Metazoa</taxon>
        <taxon>Ecdysozoa</taxon>
        <taxon>Arthropoda</taxon>
        <taxon>Hexapoda</taxon>
        <taxon>Insecta</taxon>
        <taxon>Pterygota</taxon>
        <taxon>Neoptera</taxon>
        <taxon>Paraneoptera</taxon>
        <taxon>Hemiptera</taxon>
        <taxon>Heteroptera</taxon>
        <taxon>Panheteroptera</taxon>
        <taxon>Cimicomorpha</taxon>
        <taxon>Miridae</taxon>
        <taxon>Mirini</taxon>
        <taxon>Apolygus</taxon>
    </lineage>
</organism>
<gene>
    <name evidence="3" type="ORF">GE061_004896</name>
</gene>
<proteinExistence type="predicted"/>
<evidence type="ECO:0000256" key="2">
    <source>
        <dbReference type="ARBA" id="ARBA00022737"/>
    </source>
</evidence>
<name>A0A8S9WUS0_APOLU</name>
<evidence type="ECO:0008006" key="5">
    <source>
        <dbReference type="Google" id="ProtNLM"/>
    </source>
</evidence>
<keyword evidence="1" id="KW-0853">WD repeat</keyword>
<dbReference type="PANTHER" id="PTHR11227">
    <property type="entry name" value="WD-REPEAT PROTEIN INTERACTING WITH PHOSPHOINOSIDES WIPI -RELATED"/>
    <property type="match status" value="1"/>
</dbReference>
<sequence length="86" mass="9153">MPLLLKRELRGVKRCVNIFGLAFSPDAAFLAAASNTETVHVFKLDDPKEVPPATASGEEGRAGGLVVGWGTSAKLFVWAPTTFPPK</sequence>
<evidence type="ECO:0000313" key="3">
    <source>
        <dbReference type="EMBL" id="KAF6200453.1"/>
    </source>
</evidence>
<evidence type="ECO:0000313" key="4">
    <source>
        <dbReference type="Proteomes" id="UP000466442"/>
    </source>
</evidence>
<protein>
    <recommendedName>
        <fullName evidence="5">WD repeat-containing protein 55 homolog</fullName>
    </recommendedName>
</protein>
<dbReference type="InterPro" id="IPR048720">
    <property type="entry name" value="PROPPIN"/>
</dbReference>
<dbReference type="Proteomes" id="UP000466442">
    <property type="component" value="Unassembled WGS sequence"/>
</dbReference>